<comment type="caution">
    <text evidence="2">The sequence shown here is derived from an EMBL/GenBank/DDBJ whole genome shotgun (WGS) entry which is preliminary data.</text>
</comment>
<dbReference type="InterPro" id="IPR003797">
    <property type="entry name" value="DegV"/>
</dbReference>
<dbReference type="GO" id="GO:0008289">
    <property type="term" value="F:lipid binding"/>
    <property type="evidence" value="ECO:0007669"/>
    <property type="project" value="UniProtKB-KW"/>
</dbReference>
<evidence type="ECO:0000256" key="1">
    <source>
        <dbReference type="ARBA" id="ARBA00023121"/>
    </source>
</evidence>
<sequence length="286" mass="28117">MAGIGVVTDSAASLPAEVAARHGIRVVPMQIIVDGEPFLEGVDITPDQVIAHLEAGCDVTTSQPSSEAFLEAIRSEAAAGASGVVVVTLSSELSGTYASAVAASTAGGLAVEVVDSRTVAMAQGLAAIAAARASSAGGTLAQVAAAARWTAERSTCLFTVETLDHLRRGGRIGPAVAAAGRVLGIRPVLAVEDGRIAPRSRARSGARARSAIAQEIGAALASARGLGAPVGLAVLHAGAHWELDVDGSAADLAVDGPVSAVLAAHTGPGTVAAMVAPLATLDAPPG</sequence>
<protein>
    <submittedName>
        <fullName evidence="2">DegV family protein</fullName>
    </submittedName>
</protein>
<organism evidence="2 3">
    <name type="scientific">Demequina lignilytica</name>
    <dbReference type="NCBI Taxonomy" id="3051663"/>
    <lineage>
        <taxon>Bacteria</taxon>
        <taxon>Bacillati</taxon>
        <taxon>Actinomycetota</taxon>
        <taxon>Actinomycetes</taxon>
        <taxon>Micrococcales</taxon>
        <taxon>Demequinaceae</taxon>
        <taxon>Demequina</taxon>
    </lineage>
</organism>
<dbReference type="InterPro" id="IPR050270">
    <property type="entry name" value="DegV_domain_contain"/>
</dbReference>
<dbReference type="SUPFAM" id="SSF82549">
    <property type="entry name" value="DAK1/DegV-like"/>
    <property type="match status" value="1"/>
</dbReference>
<dbReference type="PANTHER" id="PTHR33434:SF2">
    <property type="entry name" value="FATTY ACID-BINDING PROTEIN TM_1468"/>
    <property type="match status" value="1"/>
</dbReference>
<proteinExistence type="predicted"/>
<dbReference type="NCBIfam" id="TIGR00762">
    <property type="entry name" value="DegV"/>
    <property type="match status" value="1"/>
</dbReference>
<dbReference type="Gene3D" id="3.30.1180.10">
    <property type="match status" value="1"/>
</dbReference>
<dbReference type="PROSITE" id="PS51482">
    <property type="entry name" value="DEGV"/>
    <property type="match status" value="1"/>
</dbReference>
<keyword evidence="3" id="KW-1185">Reference proteome</keyword>
<evidence type="ECO:0000313" key="3">
    <source>
        <dbReference type="Proteomes" id="UP001172737"/>
    </source>
</evidence>
<dbReference type="AlphaFoldDB" id="A0AAW7M898"/>
<accession>A0AAW7M898</accession>
<gene>
    <name evidence="2" type="ORF">QQX10_02560</name>
</gene>
<keyword evidence="1" id="KW-0446">Lipid-binding</keyword>
<reference evidence="2" key="1">
    <citation type="submission" date="2023-06" db="EMBL/GenBank/DDBJ databases">
        <title>Sysu t00039.</title>
        <authorList>
            <person name="Gao L."/>
            <person name="Fang B.-Z."/>
            <person name="Li W.-J."/>
        </authorList>
    </citation>
    <scope>NUCLEOTIDE SEQUENCE</scope>
    <source>
        <strain evidence="2">SYSU T00039</strain>
    </source>
</reference>
<dbReference type="RefSeq" id="WP_301120286.1">
    <property type="nucleotide sequence ID" value="NZ_JAUHPX010000001.1"/>
</dbReference>
<dbReference type="Pfam" id="PF02645">
    <property type="entry name" value="DegV"/>
    <property type="match status" value="1"/>
</dbReference>
<dbReference type="Gene3D" id="3.40.50.10170">
    <property type="match status" value="1"/>
</dbReference>
<dbReference type="Proteomes" id="UP001172737">
    <property type="component" value="Unassembled WGS sequence"/>
</dbReference>
<dbReference type="EMBL" id="JAUHPX010000001">
    <property type="protein sequence ID" value="MDN4487042.1"/>
    <property type="molecule type" value="Genomic_DNA"/>
</dbReference>
<evidence type="ECO:0000313" key="2">
    <source>
        <dbReference type="EMBL" id="MDN4487042.1"/>
    </source>
</evidence>
<dbReference type="PANTHER" id="PTHR33434">
    <property type="entry name" value="DEGV DOMAIN-CONTAINING PROTEIN DR_1986-RELATED"/>
    <property type="match status" value="1"/>
</dbReference>
<name>A0AAW7M898_9MICO</name>
<dbReference type="InterPro" id="IPR043168">
    <property type="entry name" value="DegV_C"/>
</dbReference>